<protein>
    <submittedName>
        <fullName evidence="2">Spore photoproduct lyase</fullName>
        <ecNumber evidence="2">4.1.99.14</ecNumber>
    </submittedName>
</protein>
<feature type="region of interest" description="Disordered" evidence="1">
    <location>
        <begin position="1"/>
        <end position="26"/>
    </location>
</feature>
<proteinExistence type="predicted"/>
<evidence type="ECO:0000256" key="1">
    <source>
        <dbReference type="SAM" id="MobiDB-lite"/>
    </source>
</evidence>
<keyword evidence="2" id="KW-0456">Lyase</keyword>
<dbReference type="GO" id="GO:0042601">
    <property type="term" value="C:endospore-forming forespore"/>
    <property type="evidence" value="ECO:0007669"/>
    <property type="project" value="TreeGrafter"/>
</dbReference>
<dbReference type="AlphaFoldDB" id="A0A679K683"/>
<gene>
    <name evidence="2" type="primary">splG</name>
    <name evidence="2" type="ORF">MBLL_04153</name>
</gene>
<organism evidence="2">
    <name type="scientific">Methylobacterium bullatum</name>
    <dbReference type="NCBI Taxonomy" id="570505"/>
    <lineage>
        <taxon>Bacteria</taxon>
        <taxon>Pseudomonadati</taxon>
        <taxon>Pseudomonadota</taxon>
        <taxon>Alphaproteobacteria</taxon>
        <taxon>Hyphomicrobiales</taxon>
        <taxon>Methylobacteriaceae</taxon>
        <taxon>Methylobacterium</taxon>
    </lineage>
</organism>
<dbReference type="RefSeq" id="WP_339163440.1">
    <property type="nucleotide sequence ID" value="NZ_LR743511.1"/>
</dbReference>
<dbReference type="PANTHER" id="PTHR37822">
    <property type="entry name" value="SPORE PHOTOPRODUCT LYASE-RELATED"/>
    <property type="match status" value="1"/>
</dbReference>
<dbReference type="EMBL" id="LR743511">
    <property type="protein sequence ID" value="CAA2145033.1"/>
    <property type="molecule type" value="Genomic_DNA"/>
</dbReference>
<evidence type="ECO:0000313" key="2">
    <source>
        <dbReference type="EMBL" id="CAA2145033.1"/>
    </source>
</evidence>
<name>A0A679K683_9HYPH</name>
<feature type="compositionally biased region" description="Basic and acidic residues" evidence="1">
    <location>
        <begin position="16"/>
        <end position="26"/>
    </location>
</feature>
<dbReference type="GO" id="GO:1904047">
    <property type="term" value="F:S-adenosyl-L-methionine binding"/>
    <property type="evidence" value="ECO:0007669"/>
    <property type="project" value="TreeGrafter"/>
</dbReference>
<dbReference type="InterPro" id="IPR049539">
    <property type="entry name" value="SPL"/>
</dbReference>
<dbReference type="GO" id="GO:0003913">
    <property type="term" value="F:DNA photolyase activity"/>
    <property type="evidence" value="ECO:0007669"/>
    <property type="project" value="TreeGrafter"/>
</dbReference>
<dbReference type="GO" id="GO:0051539">
    <property type="term" value="F:4 iron, 4 sulfur cluster binding"/>
    <property type="evidence" value="ECO:0007669"/>
    <property type="project" value="TreeGrafter"/>
</dbReference>
<accession>A0A679K683</accession>
<dbReference type="EC" id="4.1.99.14" evidence="2"/>
<dbReference type="Pfam" id="PF20903">
    <property type="entry name" value="SPL"/>
    <property type="match status" value="1"/>
</dbReference>
<dbReference type="Gene3D" id="3.40.50.12110">
    <property type="match status" value="1"/>
</dbReference>
<sequence>MVLDDATRDPVTADPAKAETADAPRDPRLWRPRRVLVTPAALDHAQGRAMLARAEALGLPVERLTSNRLTGLRDEDPRRAYREAKATLAIVVAPPSKLRLQPIPPSADWRFDLAEGCPAHCQYCYLAGSLSGPPVTRAYANLDAILGNLPAYLGQGGVTSAQAGRVEEGTTFEASCYTDPLGIEHLTGSLSAAITHFGGWDAAVQLRFTTKFAAVEPLLALPHRGRTRARFSLNARPAARYEGGTASLDARLQALGAMARAGYPVGLTVAPIIAVPDWPDAYGGLLREVAEALSDVSNPDLTVELITHRFTPGSKDVLQGWYPGSDLPMREDERSRKLTKFGSVKYVYPRDLMRTMRETITAAVARELPFARILYWT</sequence>
<dbReference type="Gene3D" id="3.80.30.30">
    <property type="match status" value="1"/>
</dbReference>
<reference evidence="2" key="1">
    <citation type="submission" date="2019-12" db="EMBL/GenBank/DDBJ databases">
        <authorList>
            <person name="Cremers G."/>
        </authorList>
    </citation>
    <scope>NUCLEOTIDE SEQUENCE</scope>
    <source>
        <strain evidence="2">Mbul2</strain>
    </source>
</reference>
<dbReference type="PANTHER" id="PTHR37822:SF2">
    <property type="entry name" value="SPORE PHOTOPRODUCT LYASE"/>
    <property type="match status" value="1"/>
</dbReference>